<proteinExistence type="predicted"/>
<evidence type="ECO:0000259" key="1">
    <source>
        <dbReference type="Pfam" id="PF20700"/>
    </source>
</evidence>
<reference evidence="2" key="2">
    <citation type="submission" date="2020-11" db="EMBL/GenBank/DDBJ databases">
        <authorList>
            <person name="McCartney M.A."/>
            <person name="Auch B."/>
            <person name="Kono T."/>
            <person name="Mallez S."/>
            <person name="Becker A."/>
            <person name="Gohl D.M."/>
            <person name="Silverstein K.A.T."/>
            <person name="Koren S."/>
            <person name="Bechman K.B."/>
            <person name="Herman A."/>
            <person name="Abrahante J.E."/>
            <person name="Garbe J."/>
        </authorList>
    </citation>
    <scope>NUCLEOTIDE SEQUENCE</scope>
    <source>
        <strain evidence="2">Duluth1</strain>
        <tissue evidence="2">Whole animal</tissue>
    </source>
</reference>
<sequence>MEAVANQETLEVQAGMTDLIEDLGVCPFPNSLPALKHTLLDIPEDDDWTDIEEDEQQNSNRHKIASISPISQAQVAVFKARQKGESSTSTQVPLSYKMWNVCCSRHSLAKKGFDSLTSHTFFMSTDKSARQKKVVKAIVGHRLCGVCSWWRRNKPGQKVRPQRCVRNHTGSARAMEATSGVKGVKELSEQGTPVEYLEGDGDNTLISKLKSDLYVQLKLFNE</sequence>
<dbReference type="Proteomes" id="UP000828390">
    <property type="component" value="Unassembled WGS sequence"/>
</dbReference>
<comment type="caution">
    <text evidence="2">The sequence shown here is derived from an EMBL/GenBank/DDBJ whole genome shotgun (WGS) entry which is preliminary data.</text>
</comment>
<name>A0A9D4ILI8_DREPO</name>
<dbReference type="InterPro" id="IPR049012">
    <property type="entry name" value="Mutator_transp_dom"/>
</dbReference>
<feature type="domain" description="Mutator-like transposase" evidence="1">
    <location>
        <begin position="106"/>
        <end position="211"/>
    </location>
</feature>
<dbReference type="AlphaFoldDB" id="A0A9D4ILI8"/>
<accession>A0A9D4ILI8</accession>
<keyword evidence="3" id="KW-1185">Reference proteome</keyword>
<gene>
    <name evidence="2" type="ORF">DPMN_180292</name>
</gene>
<dbReference type="EMBL" id="JAIWYP010000009">
    <property type="protein sequence ID" value="KAH3778820.1"/>
    <property type="molecule type" value="Genomic_DNA"/>
</dbReference>
<dbReference type="Pfam" id="PF20700">
    <property type="entry name" value="Mutator"/>
    <property type="match status" value="1"/>
</dbReference>
<reference evidence="2" key="1">
    <citation type="journal article" date="2019" name="bioRxiv">
        <title>The Genome of the Zebra Mussel, Dreissena polymorpha: A Resource for Invasive Species Research.</title>
        <authorList>
            <person name="McCartney M.A."/>
            <person name="Auch B."/>
            <person name="Kono T."/>
            <person name="Mallez S."/>
            <person name="Zhang Y."/>
            <person name="Obille A."/>
            <person name="Becker A."/>
            <person name="Abrahante J.E."/>
            <person name="Garbe J."/>
            <person name="Badalamenti J.P."/>
            <person name="Herman A."/>
            <person name="Mangelson H."/>
            <person name="Liachko I."/>
            <person name="Sullivan S."/>
            <person name="Sone E.D."/>
            <person name="Koren S."/>
            <person name="Silverstein K.A.T."/>
            <person name="Beckman K.B."/>
            <person name="Gohl D.M."/>
        </authorList>
    </citation>
    <scope>NUCLEOTIDE SEQUENCE</scope>
    <source>
        <strain evidence="2">Duluth1</strain>
        <tissue evidence="2">Whole animal</tissue>
    </source>
</reference>
<organism evidence="2 3">
    <name type="scientific">Dreissena polymorpha</name>
    <name type="common">Zebra mussel</name>
    <name type="synonym">Mytilus polymorpha</name>
    <dbReference type="NCBI Taxonomy" id="45954"/>
    <lineage>
        <taxon>Eukaryota</taxon>
        <taxon>Metazoa</taxon>
        <taxon>Spiralia</taxon>
        <taxon>Lophotrochozoa</taxon>
        <taxon>Mollusca</taxon>
        <taxon>Bivalvia</taxon>
        <taxon>Autobranchia</taxon>
        <taxon>Heteroconchia</taxon>
        <taxon>Euheterodonta</taxon>
        <taxon>Imparidentia</taxon>
        <taxon>Neoheterodontei</taxon>
        <taxon>Myida</taxon>
        <taxon>Dreissenoidea</taxon>
        <taxon>Dreissenidae</taxon>
        <taxon>Dreissena</taxon>
    </lineage>
</organism>
<evidence type="ECO:0000313" key="2">
    <source>
        <dbReference type="EMBL" id="KAH3778820.1"/>
    </source>
</evidence>
<protein>
    <recommendedName>
        <fullName evidence="1">Mutator-like transposase domain-containing protein</fullName>
    </recommendedName>
</protein>
<evidence type="ECO:0000313" key="3">
    <source>
        <dbReference type="Proteomes" id="UP000828390"/>
    </source>
</evidence>